<feature type="domain" description="AAA+ ATPase" evidence="11">
    <location>
        <begin position="75"/>
        <end position="214"/>
    </location>
</feature>
<evidence type="ECO:0000259" key="11">
    <source>
        <dbReference type="SMART" id="SM00382"/>
    </source>
</evidence>
<keyword evidence="2 9" id="KW-0963">Cytoplasm</keyword>
<dbReference type="CDD" id="cd17870">
    <property type="entry name" value="GPN1"/>
    <property type="match status" value="1"/>
</dbReference>
<evidence type="ECO:0000313" key="12">
    <source>
        <dbReference type="EMBL" id="SPQ94520.1"/>
    </source>
</evidence>
<proteinExistence type="inferred from homology"/>
<accession>A0A3P3Y3F5</accession>
<feature type="compositionally biased region" description="Acidic residues" evidence="10">
    <location>
        <begin position="383"/>
        <end position="402"/>
    </location>
</feature>
<dbReference type="Proteomes" id="UP000290189">
    <property type="component" value="Unassembled WGS sequence"/>
</dbReference>
<dbReference type="SUPFAM" id="SSF52540">
    <property type="entry name" value="P-loop containing nucleoside triphosphate hydrolases"/>
    <property type="match status" value="1"/>
</dbReference>
<dbReference type="InterPro" id="IPR030230">
    <property type="entry name" value="Gpn1/Npa3/XAB1"/>
</dbReference>
<dbReference type="InterPro" id="IPR027417">
    <property type="entry name" value="P-loop_NTPase"/>
</dbReference>
<comment type="function">
    <text evidence="8 9">Small GTPase required for proper nuclear import of RNA polymerase II (RNAPII). May act at an RNAP assembly step prior to nuclear import.</text>
</comment>
<keyword evidence="5" id="KW-0175">Coiled coil</keyword>
<evidence type="ECO:0000256" key="8">
    <source>
        <dbReference type="ARBA" id="ARBA00055682"/>
    </source>
</evidence>
<evidence type="ECO:0000256" key="9">
    <source>
        <dbReference type="RuleBase" id="RU365059"/>
    </source>
</evidence>
<evidence type="ECO:0000256" key="10">
    <source>
        <dbReference type="SAM" id="MobiDB-lite"/>
    </source>
</evidence>
<keyword evidence="7" id="KW-0539">Nucleus</keyword>
<dbReference type="PANTHER" id="PTHR21231">
    <property type="entry name" value="XPA-BINDING PROTEIN 1-RELATED"/>
    <property type="match status" value="1"/>
</dbReference>
<comment type="subcellular location">
    <subcellularLocation>
        <location evidence="9">Cytoplasm</location>
    </subcellularLocation>
    <subcellularLocation>
        <location evidence="9">Nucleus</location>
    </subcellularLocation>
</comment>
<name>A0A3P3Y3F5_PLABS</name>
<evidence type="ECO:0000256" key="3">
    <source>
        <dbReference type="ARBA" id="ARBA00022741"/>
    </source>
</evidence>
<dbReference type="GO" id="GO:0005525">
    <property type="term" value="F:GTP binding"/>
    <property type="evidence" value="ECO:0007669"/>
    <property type="project" value="UniProtKB-KW"/>
</dbReference>
<feature type="region of interest" description="Disordered" evidence="10">
    <location>
        <begin position="362"/>
        <end position="406"/>
    </location>
</feature>
<dbReference type="GO" id="GO:0005737">
    <property type="term" value="C:cytoplasm"/>
    <property type="evidence" value="ECO:0007669"/>
    <property type="project" value="UniProtKB-SubCell"/>
</dbReference>
<dbReference type="GO" id="GO:0005634">
    <property type="term" value="C:nucleus"/>
    <property type="evidence" value="ECO:0007669"/>
    <property type="project" value="UniProtKB-SubCell"/>
</dbReference>
<geneLocation type="mitochondrion" evidence="12"/>
<dbReference type="InterPro" id="IPR004130">
    <property type="entry name" value="Gpn"/>
</dbReference>
<dbReference type="FunFam" id="3.40.50.300:FF:000888">
    <property type="entry name" value="GPN-loop GTPase 1"/>
    <property type="match status" value="1"/>
</dbReference>
<evidence type="ECO:0000313" key="13">
    <source>
        <dbReference type="Proteomes" id="UP000290189"/>
    </source>
</evidence>
<feature type="compositionally biased region" description="Low complexity" evidence="10">
    <location>
        <begin position="370"/>
        <end position="382"/>
    </location>
</feature>
<keyword evidence="3 9" id="KW-0547">Nucleotide-binding</keyword>
<comment type="similarity">
    <text evidence="1 9">Belongs to the GPN-loop GTPase family.</text>
</comment>
<sequence length="428" mass="47118">MKESASRSNDVVNASLISASVDGSNTTVWRSSAAILGLDVIACRGVAARARGSATEFPVQFLTGPRATMAGDAKKPTTCIVIGMAGSGKTTFMQRIVAHLSARSTPAYVVNIDPAVTSVPYDTNIDIRDTVNYKQVMESYKLGPNGAIVTSLNLFSTRFDQVVDYVEKSAPSLDYVLIDTPGQIEVFTWSASGQIITESLASSFPTVIVYVIDTPRAVNPITFMSNMTYACSIMYKTRLPFLIVFNKTDVVSHRFAERWMDDVEEFEAALQKDASSSYMSTLTRSLGFVMEEFYKNIRTVGVSSVTGEGVDEFFAKLDACAEEYAQEYLPFLQERIRERDEHMEKLKRERVDQALKTMNEDAKGDVVLDASSSASQPAAAEEAPGDGDDVDSAGEPFDNFDYEQDRRDYEEYMAELRCRESQAPSGAS</sequence>
<keyword evidence="4 9" id="KW-0378">Hydrolase</keyword>
<dbReference type="PANTHER" id="PTHR21231:SF8">
    <property type="entry name" value="GPN-LOOP GTPASE 1"/>
    <property type="match status" value="1"/>
</dbReference>
<dbReference type="EC" id="3.6.5.-" evidence="9"/>
<organism evidence="12 13">
    <name type="scientific">Plasmodiophora brassicae</name>
    <name type="common">Clubroot disease agent</name>
    <dbReference type="NCBI Taxonomy" id="37360"/>
    <lineage>
        <taxon>Eukaryota</taxon>
        <taxon>Sar</taxon>
        <taxon>Rhizaria</taxon>
        <taxon>Endomyxa</taxon>
        <taxon>Phytomyxea</taxon>
        <taxon>Plasmodiophorida</taxon>
        <taxon>Plasmodiophoridae</taxon>
        <taxon>Plasmodiophora</taxon>
    </lineage>
</organism>
<reference evidence="12 13" key="1">
    <citation type="submission" date="2018-03" db="EMBL/GenBank/DDBJ databases">
        <authorList>
            <person name="Fogelqvist J."/>
        </authorList>
    </citation>
    <scope>NUCLEOTIDE SEQUENCE [LARGE SCALE GENOMIC DNA]</scope>
</reference>
<keyword evidence="6 9" id="KW-0342">GTP-binding</keyword>
<comment type="subunit">
    <text evidence="9">Binds to RNA polymerase II.</text>
</comment>
<dbReference type="SMART" id="SM00382">
    <property type="entry name" value="AAA"/>
    <property type="match status" value="1"/>
</dbReference>
<protein>
    <recommendedName>
        <fullName evidence="9">GPN-loop GTPase</fullName>
        <ecNumber evidence="9">3.6.5.-</ecNumber>
    </recommendedName>
</protein>
<evidence type="ECO:0000256" key="7">
    <source>
        <dbReference type="ARBA" id="ARBA00023242"/>
    </source>
</evidence>
<keyword evidence="12" id="KW-0496">Mitochondrion</keyword>
<evidence type="ECO:0000256" key="2">
    <source>
        <dbReference type="ARBA" id="ARBA00022490"/>
    </source>
</evidence>
<dbReference type="InterPro" id="IPR003593">
    <property type="entry name" value="AAA+_ATPase"/>
</dbReference>
<dbReference type="Pfam" id="PF03029">
    <property type="entry name" value="ATP_bind_1"/>
    <property type="match status" value="1"/>
</dbReference>
<evidence type="ECO:0000256" key="1">
    <source>
        <dbReference type="ARBA" id="ARBA00005290"/>
    </source>
</evidence>
<dbReference type="EMBL" id="OVEO01000002">
    <property type="protein sequence ID" value="SPQ94520.1"/>
    <property type="molecule type" value="Genomic_DNA"/>
</dbReference>
<evidence type="ECO:0000256" key="6">
    <source>
        <dbReference type="ARBA" id="ARBA00023134"/>
    </source>
</evidence>
<dbReference type="GO" id="GO:0003924">
    <property type="term" value="F:GTPase activity"/>
    <property type="evidence" value="ECO:0007669"/>
    <property type="project" value="InterPro"/>
</dbReference>
<dbReference type="Gene3D" id="3.40.50.300">
    <property type="entry name" value="P-loop containing nucleotide triphosphate hydrolases"/>
    <property type="match status" value="1"/>
</dbReference>
<dbReference type="AlphaFoldDB" id="A0A3P3Y3F5"/>
<evidence type="ECO:0000256" key="5">
    <source>
        <dbReference type="ARBA" id="ARBA00023054"/>
    </source>
</evidence>
<evidence type="ECO:0000256" key="4">
    <source>
        <dbReference type="ARBA" id="ARBA00022801"/>
    </source>
</evidence>
<gene>
    <name evidence="12" type="ORF">PLBR_LOCUS1735</name>
</gene>